<proteinExistence type="inferred from homology"/>
<feature type="domain" description="TonB-dependent receptor-like beta-barrel" evidence="13">
    <location>
        <begin position="260"/>
        <end position="659"/>
    </location>
</feature>
<keyword evidence="4 10" id="KW-0812">Transmembrane</keyword>
<sequence length="684" mass="75229">MKKLVLLSTITSFVLIQNSFANTALEDVTVTTATKTEKNIDGVSASVIVITQKDIEKISASTLKDVFEKIPSINAQFGRFPHPSSASKASVSIRGAGANGTLILIDGKRLSGETEGPYELNRIPASMIERIEIVKGSMSTLYGSDAIGGVINIITKKVDKNSSTLDVKYGQNGHGEAKEKNVNFTTSGTKEDIKYKLFGSIIDTSSYSKNKSYTQVATNPTTGAVLVANPQNNISGTNKVTFSDDANVKNVGTRIEKNLNDNVSLGFDLNYLDENREGTYIGSAAFSGGGLIKNTPVNSEDNNRRFDVSSDLKYQINDDLSGQTKVYRSYYKKRNETTPINFAGPISTKFSANVTIDTIESNLTYVLNDSNIITTGLEFREETRDSSAINPIASSSDFITKRVQYKSLFIQDEIALTNSLNATMGARYDKISNADNKATIQTGLVQKLTENTNLRANYAQGYRAPDIAELYVVSPSYKDGKRFGSDVIFGPKTSAYELKPEQSQTFEIALSNRMDKLFSEIVLFNTKIDDKIELVSYGSGNAKYYTSENLDKVDIKGVELNLDYTLNDNADLNFNLTYLDTEDKSTNKELIFTPDLSASLGFNYKILSNVATNLSLRYLGEQYSDTQNTATTDDYTLVDVGVKYDVNKTLTLYTGIDNIFDTKIEEELGTNVGAYYFAGARINF</sequence>
<dbReference type="PANTHER" id="PTHR30069">
    <property type="entry name" value="TONB-DEPENDENT OUTER MEMBRANE RECEPTOR"/>
    <property type="match status" value="1"/>
</dbReference>
<evidence type="ECO:0000256" key="8">
    <source>
        <dbReference type="ARBA" id="ARBA00023170"/>
    </source>
</evidence>
<dbReference type="GO" id="GO:0009279">
    <property type="term" value="C:cell outer membrane"/>
    <property type="evidence" value="ECO:0007669"/>
    <property type="project" value="UniProtKB-SubCell"/>
</dbReference>
<evidence type="ECO:0000256" key="4">
    <source>
        <dbReference type="ARBA" id="ARBA00022692"/>
    </source>
</evidence>
<dbReference type="Gene3D" id="2.170.130.10">
    <property type="entry name" value="TonB-dependent receptor, plug domain"/>
    <property type="match status" value="1"/>
</dbReference>
<comment type="caution">
    <text evidence="15">The sequence shown here is derived from an EMBL/GenBank/DDBJ whole genome shotgun (WGS) entry which is preliminary data.</text>
</comment>
<evidence type="ECO:0000256" key="3">
    <source>
        <dbReference type="ARBA" id="ARBA00022452"/>
    </source>
</evidence>
<dbReference type="Pfam" id="PF00593">
    <property type="entry name" value="TonB_dep_Rec_b-barrel"/>
    <property type="match status" value="1"/>
</dbReference>
<protein>
    <submittedName>
        <fullName evidence="15">TonB-dependent receptor</fullName>
    </submittedName>
</protein>
<dbReference type="Proteomes" id="UP000251135">
    <property type="component" value="Unassembled WGS sequence"/>
</dbReference>
<keyword evidence="5 12" id="KW-0732">Signal</keyword>
<dbReference type="EMBL" id="MUXE01000002">
    <property type="protein sequence ID" value="PUE66091.1"/>
    <property type="molecule type" value="Genomic_DNA"/>
</dbReference>
<dbReference type="InterPro" id="IPR000531">
    <property type="entry name" value="Beta-barrel_TonB"/>
</dbReference>
<dbReference type="GO" id="GO:0044718">
    <property type="term" value="P:siderophore transmembrane transport"/>
    <property type="evidence" value="ECO:0007669"/>
    <property type="project" value="TreeGrafter"/>
</dbReference>
<accession>A0A363D454</accession>
<dbReference type="GO" id="GO:0015344">
    <property type="term" value="F:siderophore uptake transmembrane transporter activity"/>
    <property type="evidence" value="ECO:0007669"/>
    <property type="project" value="TreeGrafter"/>
</dbReference>
<evidence type="ECO:0000256" key="11">
    <source>
        <dbReference type="RuleBase" id="RU003357"/>
    </source>
</evidence>
<dbReference type="InterPro" id="IPR037066">
    <property type="entry name" value="Plug_dom_sf"/>
</dbReference>
<keyword evidence="3 10" id="KW-1134">Transmembrane beta strand</keyword>
<dbReference type="InterPro" id="IPR039426">
    <property type="entry name" value="TonB-dep_rcpt-like"/>
</dbReference>
<gene>
    <name evidence="15" type="ORF">B0174_02160</name>
</gene>
<evidence type="ECO:0000256" key="12">
    <source>
        <dbReference type="SAM" id="SignalP"/>
    </source>
</evidence>
<evidence type="ECO:0000256" key="5">
    <source>
        <dbReference type="ARBA" id="ARBA00022729"/>
    </source>
</evidence>
<evidence type="ECO:0000256" key="1">
    <source>
        <dbReference type="ARBA" id="ARBA00004571"/>
    </source>
</evidence>
<comment type="subcellular location">
    <subcellularLocation>
        <location evidence="1 10">Cell outer membrane</location>
        <topology evidence="1 10">Multi-pass membrane protein</topology>
    </subcellularLocation>
</comment>
<keyword evidence="7 10" id="KW-0472">Membrane</keyword>
<dbReference type="PANTHER" id="PTHR30069:SF29">
    <property type="entry name" value="HEMOGLOBIN AND HEMOGLOBIN-HAPTOGLOBIN-BINDING PROTEIN 1-RELATED"/>
    <property type="match status" value="1"/>
</dbReference>
<feature type="domain" description="TonB-dependent receptor plug" evidence="14">
    <location>
        <begin position="43"/>
        <end position="150"/>
    </location>
</feature>
<keyword evidence="9 10" id="KW-0998">Cell outer membrane</keyword>
<evidence type="ECO:0000256" key="2">
    <source>
        <dbReference type="ARBA" id="ARBA00022448"/>
    </source>
</evidence>
<dbReference type="PROSITE" id="PS52016">
    <property type="entry name" value="TONB_DEPENDENT_REC_3"/>
    <property type="match status" value="1"/>
</dbReference>
<dbReference type="OrthoDB" id="5389752at2"/>
<dbReference type="SUPFAM" id="SSF56935">
    <property type="entry name" value="Porins"/>
    <property type="match status" value="1"/>
</dbReference>
<evidence type="ECO:0000259" key="14">
    <source>
        <dbReference type="Pfam" id="PF07715"/>
    </source>
</evidence>
<dbReference type="CDD" id="cd01347">
    <property type="entry name" value="ligand_gated_channel"/>
    <property type="match status" value="1"/>
</dbReference>
<keyword evidence="6 11" id="KW-0798">TonB box</keyword>
<dbReference type="InterPro" id="IPR036942">
    <property type="entry name" value="Beta-barrel_TonB_sf"/>
</dbReference>
<evidence type="ECO:0000256" key="6">
    <source>
        <dbReference type="ARBA" id="ARBA00023077"/>
    </source>
</evidence>
<name>A0A363D454_9BACT</name>
<keyword evidence="16" id="KW-1185">Reference proteome</keyword>
<dbReference type="AlphaFoldDB" id="A0A363D454"/>
<keyword evidence="8 15" id="KW-0675">Receptor</keyword>
<dbReference type="Gene3D" id="2.40.170.20">
    <property type="entry name" value="TonB-dependent receptor, beta-barrel domain"/>
    <property type="match status" value="1"/>
</dbReference>
<keyword evidence="2 10" id="KW-0813">Transport</keyword>
<organism evidence="15 16">
    <name type="scientific">Arcobacter caeni</name>
    <dbReference type="NCBI Taxonomy" id="1912877"/>
    <lineage>
        <taxon>Bacteria</taxon>
        <taxon>Pseudomonadati</taxon>
        <taxon>Campylobacterota</taxon>
        <taxon>Epsilonproteobacteria</taxon>
        <taxon>Campylobacterales</taxon>
        <taxon>Arcobacteraceae</taxon>
        <taxon>Arcobacter</taxon>
    </lineage>
</organism>
<evidence type="ECO:0000313" key="16">
    <source>
        <dbReference type="Proteomes" id="UP000251135"/>
    </source>
</evidence>
<dbReference type="Pfam" id="PF07715">
    <property type="entry name" value="Plug"/>
    <property type="match status" value="1"/>
</dbReference>
<comment type="similarity">
    <text evidence="10 11">Belongs to the TonB-dependent receptor family.</text>
</comment>
<feature type="signal peptide" evidence="12">
    <location>
        <begin position="1"/>
        <end position="21"/>
    </location>
</feature>
<evidence type="ECO:0000256" key="10">
    <source>
        <dbReference type="PROSITE-ProRule" id="PRU01360"/>
    </source>
</evidence>
<feature type="chain" id="PRO_5016710226" evidence="12">
    <location>
        <begin position="22"/>
        <end position="684"/>
    </location>
</feature>
<dbReference type="RefSeq" id="WP_108557999.1">
    <property type="nucleotide sequence ID" value="NZ_MUXE01000002.1"/>
</dbReference>
<reference evidence="15 16" key="1">
    <citation type="submission" date="2017-02" db="EMBL/GenBank/DDBJ databases">
        <title>Arcobacter caeni sp. nov, a new Arcobacter species isolated from reclaimed water.</title>
        <authorList>
            <person name="Figueras M.J."/>
            <person name="Perez-Cataluna A."/>
            <person name="Salas-Masso N."/>
        </authorList>
    </citation>
    <scope>NUCLEOTIDE SEQUENCE [LARGE SCALE GENOMIC DNA]</scope>
    <source>
        <strain evidence="15 16">RW17-10</strain>
    </source>
</reference>
<dbReference type="InterPro" id="IPR012910">
    <property type="entry name" value="Plug_dom"/>
</dbReference>
<evidence type="ECO:0000259" key="13">
    <source>
        <dbReference type="Pfam" id="PF00593"/>
    </source>
</evidence>
<evidence type="ECO:0000256" key="7">
    <source>
        <dbReference type="ARBA" id="ARBA00023136"/>
    </source>
</evidence>
<evidence type="ECO:0000313" key="15">
    <source>
        <dbReference type="EMBL" id="PUE66091.1"/>
    </source>
</evidence>
<evidence type="ECO:0000256" key="9">
    <source>
        <dbReference type="ARBA" id="ARBA00023237"/>
    </source>
</evidence>